<evidence type="ECO:0000259" key="2">
    <source>
        <dbReference type="Pfam" id="PF12682"/>
    </source>
</evidence>
<dbReference type="RefSeq" id="WP_120471690.1">
    <property type="nucleotide sequence ID" value="NZ_RAYQ01000022.1"/>
</dbReference>
<organism evidence="3 4">
    <name type="scientific">Parablautia intestinalis</name>
    <dbReference type="NCBI Taxonomy" id="2320100"/>
    <lineage>
        <taxon>Bacteria</taxon>
        <taxon>Bacillati</taxon>
        <taxon>Bacillota</taxon>
        <taxon>Clostridia</taxon>
        <taxon>Lachnospirales</taxon>
        <taxon>Lachnospiraceae</taxon>
        <taxon>Parablautia</taxon>
    </lineage>
</organism>
<dbReference type="GO" id="GO:0010181">
    <property type="term" value="F:FMN binding"/>
    <property type="evidence" value="ECO:0007669"/>
    <property type="project" value="InterPro"/>
</dbReference>
<feature type="region of interest" description="Disordered" evidence="1">
    <location>
        <begin position="37"/>
        <end position="59"/>
    </location>
</feature>
<keyword evidence="4" id="KW-1185">Reference proteome</keyword>
<evidence type="ECO:0000313" key="3">
    <source>
        <dbReference type="EMBL" id="RKI89504.1"/>
    </source>
</evidence>
<proteinExistence type="predicted"/>
<feature type="domain" description="Flavodoxin-like" evidence="2">
    <location>
        <begin position="3"/>
        <end position="57"/>
    </location>
</feature>
<evidence type="ECO:0000313" key="4">
    <source>
        <dbReference type="Proteomes" id="UP000280696"/>
    </source>
</evidence>
<name>A0A3A9AEI4_9FIRM</name>
<accession>A0A3A9AEI4</accession>
<protein>
    <recommendedName>
        <fullName evidence="2">Flavodoxin-like domain-containing protein</fullName>
    </recommendedName>
</protein>
<dbReference type="InterPro" id="IPR029039">
    <property type="entry name" value="Flavoprotein-like_sf"/>
</dbReference>
<evidence type="ECO:0000256" key="1">
    <source>
        <dbReference type="SAM" id="MobiDB-lite"/>
    </source>
</evidence>
<dbReference type="EMBL" id="RAYQ01000022">
    <property type="protein sequence ID" value="RKI89504.1"/>
    <property type="molecule type" value="Genomic_DNA"/>
</dbReference>
<dbReference type="GO" id="GO:0016651">
    <property type="term" value="F:oxidoreductase activity, acting on NAD(P)H"/>
    <property type="evidence" value="ECO:0007669"/>
    <property type="project" value="UniProtKB-ARBA"/>
</dbReference>
<dbReference type="AlphaFoldDB" id="A0A3A9AEI4"/>
<dbReference type="Proteomes" id="UP000280696">
    <property type="component" value="Unassembled WGS sequence"/>
</dbReference>
<comment type="caution">
    <text evidence="3">The sequence shown here is derived from an EMBL/GenBank/DDBJ whole genome shotgun (WGS) entry which is preliminary data.</text>
</comment>
<dbReference type="Pfam" id="PF12682">
    <property type="entry name" value="Flavodoxin_4"/>
    <property type="match status" value="1"/>
</dbReference>
<gene>
    <name evidence="3" type="ORF">D7V94_18040</name>
</gene>
<dbReference type="InterPro" id="IPR008254">
    <property type="entry name" value="Flavodoxin/NO_synth"/>
</dbReference>
<reference evidence="3 4" key="1">
    <citation type="submission" date="2018-09" db="EMBL/GenBank/DDBJ databases">
        <title>Murine metabolic-syndrome-specific gut microbial biobank.</title>
        <authorList>
            <person name="Liu C."/>
        </authorList>
    </citation>
    <scope>NUCLEOTIDE SEQUENCE [LARGE SCALE GENOMIC DNA]</scope>
    <source>
        <strain evidence="3 4">0.1xD8-82</strain>
    </source>
</reference>
<dbReference type="Gene3D" id="3.40.50.360">
    <property type="match status" value="1"/>
</dbReference>
<sequence length="59" mass="6129">MKGFGEANDFTGKTAIPFCTSASSGLDESGELLEELAGSGEWEEGAQFPSNVSGEDIRA</sequence>